<sequence length="20" mass="2608">MNRLKNFRTSWLLLRNYRLL</sequence>
<reference evidence="1" key="1">
    <citation type="submission" date="2014-11" db="EMBL/GenBank/DDBJ databases">
        <authorList>
            <person name="Amaro Gonzalez C."/>
        </authorList>
    </citation>
    <scope>NUCLEOTIDE SEQUENCE</scope>
</reference>
<dbReference type="AlphaFoldDB" id="A0A0E9P9W9"/>
<reference evidence="1" key="2">
    <citation type="journal article" date="2015" name="Fish Shellfish Immunol.">
        <title>Early steps in the European eel (Anguilla anguilla)-Vibrio vulnificus interaction in the gills: Role of the RtxA13 toxin.</title>
        <authorList>
            <person name="Callol A."/>
            <person name="Pajuelo D."/>
            <person name="Ebbesson L."/>
            <person name="Teles M."/>
            <person name="MacKenzie S."/>
            <person name="Amaro C."/>
        </authorList>
    </citation>
    <scope>NUCLEOTIDE SEQUENCE</scope>
</reference>
<accession>A0A0E9P9W9</accession>
<organism evidence="1">
    <name type="scientific">Anguilla anguilla</name>
    <name type="common">European freshwater eel</name>
    <name type="synonym">Muraena anguilla</name>
    <dbReference type="NCBI Taxonomy" id="7936"/>
    <lineage>
        <taxon>Eukaryota</taxon>
        <taxon>Metazoa</taxon>
        <taxon>Chordata</taxon>
        <taxon>Craniata</taxon>
        <taxon>Vertebrata</taxon>
        <taxon>Euteleostomi</taxon>
        <taxon>Actinopterygii</taxon>
        <taxon>Neopterygii</taxon>
        <taxon>Teleostei</taxon>
        <taxon>Anguilliformes</taxon>
        <taxon>Anguillidae</taxon>
        <taxon>Anguilla</taxon>
    </lineage>
</organism>
<evidence type="ECO:0000313" key="1">
    <source>
        <dbReference type="EMBL" id="JAH01461.1"/>
    </source>
</evidence>
<protein>
    <submittedName>
        <fullName evidence="1">Uncharacterized protein</fullName>
    </submittedName>
</protein>
<name>A0A0E9P9W9_ANGAN</name>
<dbReference type="EMBL" id="GBXM01107116">
    <property type="protein sequence ID" value="JAH01461.1"/>
    <property type="molecule type" value="Transcribed_RNA"/>
</dbReference>
<proteinExistence type="predicted"/>